<dbReference type="AlphaFoldDB" id="A0AAU9DE30"/>
<dbReference type="HAMAP" id="MF_00839">
    <property type="entry name" value="HPF"/>
    <property type="match status" value="1"/>
</dbReference>
<dbReference type="GO" id="GO:0045900">
    <property type="term" value="P:negative regulation of translational elongation"/>
    <property type="evidence" value="ECO:0007669"/>
    <property type="project" value="TreeGrafter"/>
</dbReference>
<dbReference type="InterPro" id="IPR034694">
    <property type="entry name" value="HPF_long/plastid"/>
</dbReference>
<dbReference type="CDD" id="cd00552">
    <property type="entry name" value="RaiA"/>
    <property type="match status" value="1"/>
</dbReference>
<feature type="coiled-coil region" evidence="3">
    <location>
        <begin position="76"/>
        <end position="103"/>
    </location>
</feature>
<accession>A0AAU9DE30</accession>
<organism evidence="5 6">
    <name type="scientific">Haliovirga abyssi</name>
    <dbReference type="NCBI Taxonomy" id="2996794"/>
    <lineage>
        <taxon>Bacteria</taxon>
        <taxon>Fusobacteriati</taxon>
        <taxon>Fusobacteriota</taxon>
        <taxon>Fusobacteriia</taxon>
        <taxon>Fusobacteriales</taxon>
        <taxon>Haliovirgaceae</taxon>
        <taxon>Haliovirga</taxon>
    </lineage>
</organism>
<evidence type="ECO:0000313" key="6">
    <source>
        <dbReference type="Proteomes" id="UP001321582"/>
    </source>
</evidence>
<keyword evidence="3" id="KW-0175">Coiled coil</keyword>
<comment type="subcellular location">
    <subcellularLocation>
        <location evidence="2">Cytoplasm</location>
    </subcellularLocation>
</comment>
<dbReference type="InterPro" id="IPR003489">
    <property type="entry name" value="RHF/RaiA"/>
</dbReference>
<dbReference type="SUPFAM" id="SSF69754">
    <property type="entry name" value="Ribosome binding protein Y (YfiA homologue)"/>
    <property type="match status" value="1"/>
</dbReference>
<dbReference type="Proteomes" id="UP001321582">
    <property type="component" value="Chromosome"/>
</dbReference>
<evidence type="ECO:0000256" key="3">
    <source>
        <dbReference type="SAM" id="Coils"/>
    </source>
</evidence>
<evidence type="ECO:0000256" key="1">
    <source>
        <dbReference type="ARBA" id="ARBA00022845"/>
    </source>
</evidence>
<dbReference type="GO" id="GO:0043024">
    <property type="term" value="F:ribosomal small subunit binding"/>
    <property type="evidence" value="ECO:0007669"/>
    <property type="project" value="TreeGrafter"/>
</dbReference>
<dbReference type="Pfam" id="PF02482">
    <property type="entry name" value="Ribosomal_S30AE"/>
    <property type="match status" value="1"/>
</dbReference>
<dbReference type="NCBIfam" id="TIGR00741">
    <property type="entry name" value="yfiA"/>
    <property type="match status" value="1"/>
</dbReference>
<dbReference type="EMBL" id="AP027059">
    <property type="protein sequence ID" value="BDU50582.1"/>
    <property type="molecule type" value="Genomic_DNA"/>
</dbReference>
<dbReference type="InterPro" id="IPR050574">
    <property type="entry name" value="HPF/YfiA_ribosome-assoc"/>
</dbReference>
<dbReference type="KEGG" id="haby:HLVA_11510"/>
<dbReference type="GO" id="GO:0022627">
    <property type="term" value="C:cytosolic small ribosomal subunit"/>
    <property type="evidence" value="ECO:0007669"/>
    <property type="project" value="TreeGrafter"/>
</dbReference>
<reference evidence="5 6" key="1">
    <citation type="submission" date="2022-11" db="EMBL/GenBank/DDBJ databases">
        <title>Haliovirga abyssi gen. nov., sp. nov., a mesophilic fermentative bacterium isolated from the Iheya North hydrothermal field and the proposal of Haliovirgaceae fam. nov.</title>
        <authorList>
            <person name="Miyazaki U."/>
            <person name="Tame A."/>
            <person name="Miyazaki J."/>
            <person name="Takai K."/>
            <person name="Sawayama S."/>
            <person name="Kitajima M."/>
            <person name="Okamoto A."/>
            <person name="Nakagawa S."/>
        </authorList>
    </citation>
    <scope>NUCLEOTIDE SEQUENCE [LARGE SCALE GENOMIC DNA]</scope>
    <source>
        <strain evidence="5 6">IC12</strain>
    </source>
</reference>
<evidence type="ECO:0000259" key="4">
    <source>
        <dbReference type="Pfam" id="PF16321"/>
    </source>
</evidence>
<dbReference type="Pfam" id="PF16321">
    <property type="entry name" value="Ribosom_S30AE_C"/>
    <property type="match status" value="1"/>
</dbReference>
<comment type="similarity">
    <text evidence="2">Belongs to the HPF/YfiA ribosome-associated protein family. Long HPF subfamily.</text>
</comment>
<evidence type="ECO:0000256" key="2">
    <source>
        <dbReference type="HAMAP-Rule" id="MF_00839"/>
    </source>
</evidence>
<keyword evidence="2" id="KW-0963">Cytoplasm</keyword>
<dbReference type="PANTHER" id="PTHR33231:SF1">
    <property type="entry name" value="30S RIBOSOMAL PROTEIN"/>
    <property type="match status" value="1"/>
</dbReference>
<sequence length="181" mass="21057">MRIIISGRHLEITDAIRNYAEKKIGGIKKYFENILEIDITLSVEHSKTEGDKHIADVLLFANGTKIKAVSSDKILYAAIDEVVDVLEVQIKKYKEKLKNRQHHQENIKEIFSKLEPKEDDKMIIKSRLISPKPMSIEEAILQMNSLNQDFYAFMNHETEELNVVYKRKDETYGHIEPSWGK</sequence>
<dbReference type="InterPro" id="IPR038416">
    <property type="entry name" value="Ribosom_S30AE_C_sf"/>
</dbReference>
<dbReference type="RefSeq" id="WP_307903446.1">
    <property type="nucleotide sequence ID" value="NZ_AP027059.1"/>
</dbReference>
<dbReference type="Gene3D" id="3.30.505.50">
    <property type="entry name" value="Sigma 54 modulation/S30EA ribosomal protein, C-terminal domain"/>
    <property type="match status" value="1"/>
</dbReference>
<keyword evidence="1 2" id="KW-0810">Translation regulation</keyword>
<keyword evidence="6" id="KW-1185">Reference proteome</keyword>
<dbReference type="InterPro" id="IPR032528">
    <property type="entry name" value="Ribosom_S30AE_C"/>
</dbReference>
<dbReference type="Gene3D" id="3.30.160.100">
    <property type="entry name" value="Ribosome hibernation promotion factor-like"/>
    <property type="match status" value="1"/>
</dbReference>
<gene>
    <name evidence="2" type="primary">hpf</name>
    <name evidence="5" type="ORF">HLVA_11510</name>
</gene>
<comment type="subunit">
    <text evidence="2">Interacts with 100S ribosomes.</text>
</comment>
<evidence type="ECO:0000313" key="5">
    <source>
        <dbReference type="EMBL" id="BDU50582.1"/>
    </source>
</evidence>
<feature type="domain" description="Sigma 54 modulation/S30EA ribosomal protein C-terminal" evidence="4">
    <location>
        <begin position="119"/>
        <end position="173"/>
    </location>
</feature>
<dbReference type="PANTHER" id="PTHR33231">
    <property type="entry name" value="30S RIBOSOMAL PROTEIN"/>
    <property type="match status" value="1"/>
</dbReference>
<comment type="function">
    <text evidence="2">Required for dimerization of active 70S ribosomes into 100S ribosomes in stationary phase; 100S ribosomes are translationally inactive and sometimes present during exponential growth.</text>
</comment>
<name>A0AAU9DE30_9FUSO</name>
<protein>
    <recommendedName>
        <fullName evidence="2">Ribosome hibernation promoting factor</fullName>
        <shortName evidence="2">HPF</shortName>
    </recommendedName>
</protein>
<dbReference type="InterPro" id="IPR036567">
    <property type="entry name" value="RHF-like"/>
</dbReference>
<proteinExistence type="inferred from homology"/>